<keyword evidence="2" id="KW-1185">Reference proteome</keyword>
<dbReference type="AlphaFoldDB" id="A0A8S9ZCF3"/>
<dbReference type="OrthoDB" id="10459935at2759"/>
<dbReference type="EMBL" id="JTDE01000082">
    <property type="protein sequence ID" value="KAF7262378.1"/>
    <property type="molecule type" value="Genomic_DNA"/>
</dbReference>
<evidence type="ECO:0000313" key="1">
    <source>
        <dbReference type="EMBL" id="KAF7262378.1"/>
    </source>
</evidence>
<protein>
    <submittedName>
        <fullName evidence="1">Uncharacterized protein</fullName>
    </submittedName>
</protein>
<dbReference type="Proteomes" id="UP000822476">
    <property type="component" value="Unassembled WGS sequence"/>
</dbReference>
<organism evidence="1 2">
    <name type="scientific">Paragonimus skrjabini miyazakii</name>
    <dbReference type="NCBI Taxonomy" id="59628"/>
    <lineage>
        <taxon>Eukaryota</taxon>
        <taxon>Metazoa</taxon>
        <taxon>Spiralia</taxon>
        <taxon>Lophotrochozoa</taxon>
        <taxon>Platyhelminthes</taxon>
        <taxon>Trematoda</taxon>
        <taxon>Digenea</taxon>
        <taxon>Plagiorchiida</taxon>
        <taxon>Troglotremata</taxon>
        <taxon>Troglotrematidae</taxon>
        <taxon>Paragonimus</taxon>
    </lineage>
</organism>
<name>A0A8S9ZCF3_9TREM</name>
<sequence>MADEDCVKKCLSDTENKQQYVTSAPRNPAIEIAAPSVEDVEPWDIRLSGDFRRRATKCNGLCTQTSKGFGFQISCAFL</sequence>
<comment type="caution">
    <text evidence="1">The sequence shown here is derived from an EMBL/GenBank/DDBJ whole genome shotgun (WGS) entry which is preliminary data.</text>
</comment>
<proteinExistence type="predicted"/>
<gene>
    <name evidence="1" type="ORF">EG68_00361</name>
</gene>
<reference evidence="1" key="1">
    <citation type="submission" date="2019-07" db="EMBL/GenBank/DDBJ databases">
        <title>Annotation for the trematode Paragonimus miyazaki's.</title>
        <authorList>
            <person name="Choi Y.-J."/>
        </authorList>
    </citation>
    <scope>NUCLEOTIDE SEQUENCE</scope>
    <source>
        <strain evidence="1">Japan</strain>
    </source>
</reference>
<evidence type="ECO:0000313" key="2">
    <source>
        <dbReference type="Proteomes" id="UP000822476"/>
    </source>
</evidence>
<accession>A0A8S9ZCF3</accession>